<evidence type="ECO:0000256" key="6">
    <source>
        <dbReference type="ARBA" id="ARBA00022676"/>
    </source>
</evidence>
<dbReference type="InterPro" id="IPR037439">
    <property type="entry name" value="Branching_enzy"/>
</dbReference>
<comment type="subunit">
    <text evidence="10">Monomer.</text>
</comment>
<evidence type="ECO:0000256" key="8">
    <source>
        <dbReference type="ARBA" id="ARBA00023056"/>
    </source>
</evidence>
<dbReference type="SUPFAM" id="SSF81296">
    <property type="entry name" value="E set domains"/>
    <property type="match status" value="1"/>
</dbReference>
<dbReference type="InterPro" id="IPR013783">
    <property type="entry name" value="Ig-like_fold"/>
</dbReference>
<dbReference type="CDD" id="cd02855">
    <property type="entry name" value="E_set_GBE_prok_N"/>
    <property type="match status" value="1"/>
</dbReference>
<gene>
    <name evidence="10 12" type="primary">glgB</name>
    <name evidence="12" type="ORF">FVW20_05385</name>
</gene>
<dbReference type="Pfam" id="PF00128">
    <property type="entry name" value="Alpha-amylase"/>
    <property type="match status" value="2"/>
</dbReference>
<comment type="caution">
    <text evidence="12">The sequence shown here is derived from an EMBL/GenBank/DDBJ whole genome shotgun (WGS) entry which is preliminary data.</text>
</comment>
<dbReference type="NCBIfam" id="NF003811">
    <property type="entry name" value="PRK05402.1"/>
    <property type="match status" value="1"/>
</dbReference>
<dbReference type="PANTHER" id="PTHR43651:SF3">
    <property type="entry name" value="1,4-ALPHA-GLUCAN-BRANCHING ENZYME"/>
    <property type="match status" value="1"/>
</dbReference>
<evidence type="ECO:0000256" key="1">
    <source>
        <dbReference type="ARBA" id="ARBA00000826"/>
    </source>
</evidence>
<evidence type="ECO:0000256" key="4">
    <source>
        <dbReference type="ARBA" id="ARBA00009000"/>
    </source>
</evidence>
<dbReference type="CDD" id="cd11322">
    <property type="entry name" value="AmyAc_Glg_BE"/>
    <property type="match status" value="1"/>
</dbReference>
<comment type="pathway">
    <text evidence="3 10">Glycan biosynthesis; glycogen biosynthesis.</text>
</comment>
<keyword evidence="6 10" id="KW-0328">Glycosyltransferase</keyword>
<keyword evidence="5 10" id="KW-0321">Glycogen metabolism</keyword>
<proteinExistence type="inferred from homology"/>
<dbReference type="Proteomes" id="UP001194469">
    <property type="component" value="Unassembled WGS sequence"/>
</dbReference>
<protein>
    <recommendedName>
        <fullName evidence="10">1,4-alpha-glucan branching enzyme GlgB</fullName>
        <ecNumber evidence="10">2.4.1.18</ecNumber>
    </recommendedName>
    <alternativeName>
        <fullName evidence="10">1,4-alpha-D-glucan:1,4-alpha-D-glucan 6-glucosyl-transferase</fullName>
    </alternativeName>
    <alternativeName>
        <fullName evidence="10">Alpha-(1-&gt;4)-glucan branching enzyme</fullName>
    </alternativeName>
    <alternativeName>
        <fullName evidence="10">Glycogen branching enzyme</fullName>
        <shortName evidence="10">BE</shortName>
    </alternativeName>
</protein>
<evidence type="ECO:0000313" key="13">
    <source>
        <dbReference type="Proteomes" id="UP001194469"/>
    </source>
</evidence>
<keyword evidence="7 10" id="KW-0808">Transferase</keyword>
<feature type="active site" description="Proton donor" evidence="10">
    <location>
        <position position="375"/>
    </location>
</feature>
<dbReference type="InterPro" id="IPR006407">
    <property type="entry name" value="GlgB"/>
</dbReference>
<keyword evidence="9 10" id="KW-0119">Carbohydrate metabolism</keyword>
<dbReference type="NCBIfam" id="TIGR01515">
    <property type="entry name" value="branching_enzym"/>
    <property type="match status" value="1"/>
</dbReference>
<dbReference type="Gene3D" id="3.20.20.80">
    <property type="entry name" value="Glycosidases"/>
    <property type="match status" value="1"/>
</dbReference>
<evidence type="ECO:0000259" key="11">
    <source>
        <dbReference type="SMART" id="SM00642"/>
    </source>
</evidence>
<comment type="catalytic activity">
    <reaction evidence="1 10">
        <text>Transfers a segment of a (1-&gt;4)-alpha-D-glucan chain to a primary hydroxy group in a similar glucan chain.</text>
        <dbReference type="EC" id="2.4.1.18"/>
    </reaction>
</comment>
<accession>A0ABS0J237</accession>
<evidence type="ECO:0000313" key="12">
    <source>
        <dbReference type="EMBL" id="MBG3876475.1"/>
    </source>
</evidence>
<dbReference type="InterPro" id="IPR014756">
    <property type="entry name" value="Ig_E-set"/>
</dbReference>
<dbReference type="GO" id="GO:0003844">
    <property type="term" value="F:1,4-alpha-glucan branching enzyme activity"/>
    <property type="evidence" value="ECO:0007669"/>
    <property type="project" value="UniProtKB-EC"/>
</dbReference>
<comment type="similarity">
    <text evidence="4 10">Belongs to the glycosyl hydrolase 13 family. GlgB subfamily.</text>
</comment>
<dbReference type="Pfam" id="PF02922">
    <property type="entry name" value="CBM_48"/>
    <property type="match status" value="1"/>
</dbReference>
<dbReference type="InterPro" id="IPR006047">
    <property type="entry name" value="GH13_cat_dom"/>
</dbReference>
<comment type="function">
    <text evidence="2 10">Catalyzes the formation of the alpha-1,6-glucosidic linkages in glycogen by scission of a 1,4-alpha-linked oligosaccharide from growing alpha-1,4-glucan chains and the subsequent attachment of the oligosaccharide to the alpha-1,6 position.</text>
</comment>
<dbReference type="RefSeq" id="WP_196608617.1">
    <property type="nucleotide sequence ID" value="NZ_VRYY01000113.1"/>
</dbReference>
<feature type="domain" description="Glycosyl hydrolase family 13 catalytic" evidence="11">
    <location>
        <begin position="159"/>
        <end position="515"/>
    </location>
</feature>
<name>A0ABS0J237_9BACT</name>
<reference evidence="12 13" key="1">
    <citation type="submission" date="2019-08" db="EMBL/GenBank/DDBJ databases">
        <authorList>
            <person name="Luo N."/>
        </authorList>
    </citation>
    <scope>NUCLEOTIDE SEQUENCE [LARGE SCALE GENOMIC DNA]</scope>
    <source>
        <strain evidence="12 13">NCIMB 9442</strain>
    </source>
</reference>
<dbReference type="InterPro" id="IPR044143">
    <property type="entry name" value="GlgB_N_E_set_prok"/>
</dbReference>
<evidence type="ECO:0000256" key="9">
    <source>
        <dbReference type="ARBA" id="ARBA00023277"/>
    </source>
</evidence>
<dbReference type="NCBIfam" id="NF008967">
    <property type="entry name" value="PRK12313.1"/>
    <property type="match status" value="1"/>
</dbReference>
<keyword evidence="13" id="KW-1185">Reference proteome</keyword>
<dbReference type="Pfam" id="PF02806">
    <property type="entry name" value="Alpha-amylase_C"/>
    <property type="match status" value="1"/>
</dbReference>
<evidence type="ECO:0000256" key="5">
    <source>
        <dbReference type="ARBA" id="ARBA00022600"/>
    </source>
</evidence>
<dbReference type="HAMAP" id="MF_00685">
    <property type="entry name" value="GlgB"/>
    <property type="match status" value="1"/>
</dbReference>
<dbReference type="EMBL" id="VRYY01000113">
    <property type="protein sequence ID" value="MBG3876475.1"/>
    <property type="molecule type" value="Genomic_DNA"/>
</dbReference>
<dbReference type="Gene3D" id="2.60.40.10">
    <property type="entry name" value="Immunoglobulins"/>
    <property type="match status" value="1"/>
</dbReference>
<dbReference type="PANTHER" id="PTHR43651">
    <property type="entry name" value="1,4-ALPHA-GLUCAN-BRANCHING ENZYME"/>
    <property type="match status" value="1"/>
</dbReference>
<dbReference type="EC" id="2.4.1.18" evidence="10"/>
<organism evidence="12 13">
    <name type="scientific">Nitratidesulfovibrio oxamicus</name>
    <dbReference type="NCBI Taxonomy" id="32016"/>
    <lineage>
        <taxon>Bacteria</taxon>
        <taxon>Pseudomonadati</taxon>
        <taxon>Thermodesulfobacteriota</taxon>
        <taxon>Desulfovibrionia</taxon>
        <taxon>Desulfovibrionales</taxon>
        <taxon>Desulfovibrionaceae</taxon>
        <taxon>Nitratidesulfovibrio</taxon>
    </lineage>
</organism>
<dbReference type="SMART" id="SM00642">
    <property type="entry name" value="Aamy"/>
    <property type="match status" value="1"/>
</dbReference>
<sequence>MQLTLPAFIEPFDLYMFGKGEHWDLYRVLGAHPLAQDGAEGYRVAVWAPSAREVYLVGDFNDWRWGEYPLYPVGVSGVWAAFVPGMRKGALYKFGIRTGDAGGGRIVYKTDPFALYAEMRPGVAAVAWDIDNHQWTDDDWMQRRAEAGPPLRQAVSIYEVHAGSWQRKTDGTGVGGHPFLSWDELGDGLIPHVRDLGFTHIELLPVAEHPLDQSWGYQTGHYYAPTSRHGTPEDFKRFVDRCHQAGIGVILDWVPAHFPKDDWSLGRFDGTALYEHLDPRRGEHPDWGTFIFNYGRHEVRNFLLANALYWLREFHIDGLRMDAVASMLYLDYSREDGDWLPNDHGGRENLDAAEFLRQLNVVVHGQFPGAMTIAEESTAWAGVSRPVYTGGLGFTFKWNMGWMHDTLDYFRHEPVHRAYHHNALTFSLLYAFTENFVLPLSHDEVVHGKGALLSKMPGDAWQQQASLRALYAYMWAHPGKKLLFMGGEFGQWSEWDESRALDWCLYQFPAHGGIHALLRDLNGILRREPAMHAHDHEWTGFRWMDFSDWGGSVISFVRQCPDREGAPPVLWVFNFTPVVREYYRVPAPRGGTWREVLNTDSEYYGGSNVGNGGELQARTDEWSGGHHLVLTLPPLAGVALMPG</sequence>
<evidence type="ECO:0000256" key="7">
    <source>
        <dbReference type="ARBA" id="ARBA00022679"/>
    </source>
</evidence>
<dbReference type="SUPFAM" id="SSF51011">
    <property type="entry name" value="Glycosyl hydrolase domain"/>
    <property type="match status" value="1"/>
</dbReference>
<evidence type="ECO:0000256" key="3">
    <source>
        <dbReference type="ARBA" id="ARBA00004964"/>
    </source>
</evidence>
<feature type="active site" description="Nucleophile" evidence="10">
    <location>
        <position position="322"/>
    </location>
</feature>
<dbReference type="PIRSF" id="PIRSF000463">
    <property type="entry name" value="GlgB"/>
    <property type="match status" value="1"/>
</dbReference>
<evidence type="ECO:0000256" key="10">
    <source>
        <dbReference type="HAMAP-Rule" id="MF_00685"/>
    </source>
</evidence>
<dbReference type="InterPro" id="IPR004193">
    <property type="entry name" value="Glyco_hydro_13_N"/>
</dbReference>
<dbReference type="InterPro" id="IPR006048">
    <property type="entry name" value="A-amylase/branching_C"/>
</dbReference>
<dbReference type="Gene3D" id="2.60.40.1180">
    <property type="entry name" value="Golgi alpha-mannosidase II"/>
    <property type="match status" value="1"/>
</dbReference>
<keyword evidence="8 10" id="KW-0320">Glycogen biosynthesis</keyword>
<dbReference type="InterPro" id="IPR017853">
    <property type="entry name" value="GH"/>
</dbReference>
<evidence type="ECO:0000256" key="2">
    <source>
        <dbReference type="ARBA" id="ARBA00002953"/>
    </source>
</evidence>
<dbReference type="InterPro" id="IPR013780">
    <property type="entry name" value="Glyco_hydro_b"/>
</dbReference>
<dbReference type="SUPFAM" id="SSF51445">
    <property type="entry name" value="(Trans)glycosidases"/>
    <property type="match status" value="1"/>
</dbReference>